<comment type="caution">
    <text evidence="1">The sequence shown here is derived from an EMBL/GenBank/DDBJ whole genome shotgun (WGS) entry which is preliminary data.</text>
</comment>
<accession>A0A3M7T5H2</accession>
<reference evidence="1 2" key="1">
    <citation type="journal article" date="2018" name="Sci. Rep.">
        <title>Genomic signatures of local adaptation to the degree of environmental predictability in rotifers.</title>
        <authorList>
            <person name="Franch-Gras L."/>
            <person name="Hahn C."/>
            <person name="Garcia-Roger E.M."/>
            <person name="Carmona M.J."/>
            <person name="Serra M."/>
            <person name="Gomez A."/>
        </authorList>
    </citation>
    <scope>NUCLEOTIDE SEQUENCE [LARGE SCALE GENOMIC DNA]</scope>
    <source>
        <strain evidence="1">HYR1</strain>
    </source>
</reference>
<sequence>MYVLFLLIVKRERFKSYNLSLTFQRLHWEHFFEPYRDICAFLSLSKGLFKEKNKKKKQKLITQYFKGFDIKLTDINFLTLKYFNINLHVMFTLVPLGPSIRSLSLDVLGHIILIEII</sequence>
<dbReference type="Proteomes" id="UP000276133">
    <property type="component" value="Unassembled WGS sequence"/>
</dbReference>
<name>A0A3M7T5H2_BRAPC</name>
<proteinExistence type="predicted"/>
<dbReference type="AlphaFoldDB" id="A0A3M7T5H2"/>
<evidence type="ECO:0000313" key="2">
    <source>
        <dbReference type="Proteomes" id="UP000276133"/>
    </source>
</evidence>
<keyword evidence="2" id="KW-1185">Reference proteome</keyword>
<protein>
    <submittedName>
        <fullName evidence="1">Uncharacterized protein</fullName>
    </submittedName>
</protein>
<gene>
    <name evidence="1" type="ORF">BpHYR1_022915</name>
</gene>
<organism evidence="1 2">
    <name type="scientific">Brachionus plicatilis</name>
    <name type="common">Marine rotifer</name>
    <name type="synonym">Brachionus muelleri</name>
    <dbReference type="NCBI Taxonomy" id="10195"/>
    <lineage>
        <taxon>Eukaryota</taxon>
        <taxon>Metazoa</taxon>
        <taxon>Spiralia</taxon>
        <taxon>Gnathifera</taxon>
        <taxon>Rotifera</taxon>
        <taxon>Eurotatoria</taxon>
        <taxon>Monogononta</taxon>
        <taxon>Pseudotrocha</taxon>
        <taxon>Ploima</taxon>
        <taxon>Brachionidae</taxon>
        <taxon>Brachionus</taxon>
    </lineage>
</organism>
<dbReference type="EMBL" id="REGN01000245">
    <property type="protein sequence ID" value="RNA43262.1"/>
    <property type="molecule type" value="Genomic_DNA"/>
</dbReference>
<evidence type="ECO:0000313" key="1">
    <source>
        <dbReference type="EMBL" id="RNA43262.1"/>
    </source>
</evidence>